<name>A0A8J7WPN3_9ACTN</name>
<gene>
    <name evidence="2" type="ORF">KGA66_11715</name>
</gene>
<comment type="caution">
    <text evidence="2">The sequence shown here is derived from an EMBL/GenBank/DDBJ whole genome shotgun (WGS) entry which is preliminary data.</text>
</comment>
<dbReference type="RefSeq" id="WP_211467678.1">
    <property type="nucleotide sequence ID" value="NZ_JAGSXH010000033.1"/>
</dbReference>
<keyword evidence="1" id="KW-1133">Transmembrane helix</keyword>
<organism evidence="2 3">
    <name type="scientific">Actinocrinis puniceicyclus</name>
    <dbReference type="NCBI Taxonomy" id="977794"/>
    <lineage>
        <taxon>Bacteria</taxon>
        <taxon>Bacillati</taxon>
        <taxon>Actinomycetota</taxon>
        <taxon>Actinomycetes</taxon>
        <taxon>Catenulisporales</taxon>
        <taxon>Actinospicaceae</taxon>
        <taxon>Actinocrinis</taxon>
    </lineage>
</organism>
<keyword evidence="1" id="KW-0472">Membrane</keyword>
<keyword evidence="1" id="KW-0812">Transmembrane</keyword>
<evidence type="ECO:0000313" key="3">
    <source>
        <dbReference type="Proteomes" id="UP000677913"/>
    </source>
</evidence>
<protein>
    <submittedName>
        <fullName evidence="2">DUF948 domain-containing protein</fullName>
    </submittedName>
</protein>
<dbReference type="Proteomes" id="UP000677913">
    <property type="component" value="Unassembled WGS sequence"/>
</dbReference>
<dbReference type="Pfam" id="PF06103">
    <property type="entry name" value="DUF948"/>
    <property type="match status" value="1"/>
</dbReference>
<dbReference type="EMBL" id="JAGSXH010000033">
    <property type="protein sequence ID" value="MBS2963719.1"/>
    <property type="molecule type" value="Genomic_DNA"/>
</dbReference>
<reference evidence="2" key="1">
    <citation type="submission" date="2021-04" db="EMBL/GenBank/DDBJ databases">
        <title>Genome based classification of Actinospica acidithermotolerans sp. nov., an actinobacterium isolated from an Indonesian hot spring.</title>
        <authorList>
            <person name="Kusuma A.B."/>
            <person name="Putra K.E."/>
            <person name="Nafisah S."/>
            <person name="Loh J."/>
            <person name="Nouioui I."/>
            <person name="Goodfellow M."/>
        </authorList>
    </citation>
    <scope>NUCLEOTIDE SEQUENCE</scope>
    <source>
        <strain evidence="2">DSM 45618</strain>
    </source>
</reference>
<accession>A0A8J7WPN3</accession>
<dbReference type="InterPro" id="IPR009293">
    <property type="entry name" value="UPF0478"/>
</dbReference>
<feature type="transmembrane region" description="Helical" evidence="1">
    <location>
        <begin position="6"/>
        <end position="29"/>
    </location>
</feature>
<sequence>MSAGAVVGLVFAIFFAVAVVFLCFVLLRLAGVLKETQKLVAGIADQTVPLLGEVTTTVVSANQQLVRVDTITENVANLSGNASALASTFSATVGGPMIKAAAFSYGVRSALASRRKAQVEKKVRAELKSQRKARKD</sequence>
<proteinExistence type="predicted"/>
<evidence type="ECO:0000256" key="1">
    <source>
        <dbReference type="SAM" id="Phobius"/>
    </source>
</evidence>
<keyword evidence="3" id="KW-1185">Reference proteome</keyword>
<evidence type="ECO:0000313" key="2">
    <source>
        <dbReference type="EMBL" id="MBS2963719.1"/>
    </source>
</evidence>
<dbReference type="AlphaFoldDB" id="A0A8J7WPN3"/>